<name>A0ABU0LJL5_XANAG</name>
<protein>
    <recommendedName>
        <fullName evidence="4">TauD/TfdA-like domain-containing protein</fullName>
    </recommendedName>
</protein>
<dbReference type="Gene3D" id="3.60.130.10">
    <property type="entry name" value="Clavaminate synthase-like"/>
    <property type="match status" value="1"/>
</dbReference>
<dbReference type="InterPro" id="IPR050411">
    <property type="entry name" value="AlphaKG_dependent_hydroxylases"/>
</dbReference>
<comment type="caution">
    <text evidence="5">The sequence shown here is derived from an EMBL/GenBank/DDBJ whole genome shotgun (WGS) entry which is preliminary data.</text>
</comment>
<dbReference type="PANTHER" id="PTHR10696">
    <property type="entry name" value="GAMMA-BUTYROBETAINE HYDROXYLASE-RELATED"/>
    <property type="match status" value="1"/>
</dbReference>
<dbReference type="Pfam" id="PF02668">
    <property type="entry name" value="TauD"/>
    <property type="match status" value="1"/>
</dbReference>
<organism evidence="5 6">
    <name type="scientific">Xanthobacter agilis</name>
    <dbReference type="NCBI Taxonomy" id="47492"/>
    <lineage>
        <taxon>Bacteria</taxon>
        <taxon>Pseudomonadati</taxon>
        <taxon>Pseudomonadota</taxon>
        <taxon>Alphaproteobacteria</taxon>
        <taxon>Hyphomicrobiales</taxon>
        <taxon>Xanthobacteraceae</taxon>
        <taxon>Xanthobacter</taxon>
    </lineage>
</organism>
<evidence type="ECO:0000256" key="2">
    <source>
        <dbReference type="ARBA" id="ARBA00023002"/>
    </source>
</evidence>
<evidence type="ECO:0000256" key="3">
    <source>
        <dbReference type="ARBA" id="ARBA00023194"/>
    </source>
</evidence>
<evidence type="ECO:0000256" key="1">
    <source>
        <dbReference type="ARBA" id="ARBA00001954"/>
    </source>
</evidence>
<comment type="cofactor">
    <cofactor evidence="1">
        <name>Fe(2+)</name>
        <dbReference type="ChEBI" id="CHEBI:29033"/>
    </cofactor>
</comment>
<sequence>MSVLLNRPIEGAVAWKGPDLLNDMSWRHHLSDADIDALEGGLNGVKARGLAFPGFSAADFPLTDAFKAHLAAISDELENGKGFFLLRGLPVARYTDEDLSILFYGIGLHLGLPVSQNRKGEMLGVVQNVGDLSDKTTRVYETNRYLPYHTDLSDMVGLLSVRKAKQGGLSSLVSAATVFNEILATYPQYMGLYYRPMHCSHLGEDVPGLTPIFSYFNGKLSCRYLRQYLELGHELRGIPLSQVEKEALDIFDSVIQDSRLRLDMMLEPGDIQLANNYAVMHSRTEFEDFPEMERRRRLLRLWVKMPNARPLAPEFPGRNGIRAA</sequence>
<dbReference type="EMBL" id="JAUSVY010000016">
    <property type="protein sequence ID" value="MDQ0507327.1"/>
    <property type="molecule type" value="Genomic_DNA"/>
</dbReference>
<dbReference type="PANTHER" id="PTHR10696:SF56">
    <property type="entry name" value="TAUD_TFDA-LIKE DOMAIN-CONTAINING PROTEIN"/>
    <property type="match status" value="1"/>
</dbReference>
<evidence type="ECO:0000313" key="5">
    <source>
        <dbReference type="EMBL" id="MDQ0507327.1"/>
    </source>
</evidence>
<dbReference type="InterPro" id="IPR042098">
    <property type="entry name" value="TauD-like_sf"/>
</dbReference>
<dbReference type="Proteomes" id="UP001241747">
    <property type="component" value="Unassembled WGS sequence"/>
</dbReference>
<dbReference type="InterPro" id="IPR003819">
    <property type="entry name" value="TauD/TfdA-like"/>
</dbReference>
<keyword evidence="2" id="KW-0560">Oxidoreductase</keyword>
<evidence type="ECO:0000313" key="6">
    <source>
        <dbReference type="Proteomes" id="UP001241747"/>
    </source>
</evidence>
<proteinExistence type="predicted"/>
<dbReference type="RefSeq" id="WP_237347429.1">
    <property type="nucleotide sequence ID" value="NZ_JABWGX010000035.1"/>
</dbReference>
<reference evidence="5 6" key="1">
    <citation type="submission" date="2023-07" db="EMBL/GenBank/DDBJ databases">
        <title>Genomic Encyclopedia of Type Strains, Phase IV (KMG-IV): sequencing the most valuable type-strain genomes for metagenomic binning, comparative biology and taxonomic classification.</title>
        <authorList>
            <person name="Goeker M."/>
        </authorList>
    </citation>
    <scope>NUCLEOTIDE SEQUENCE [LARGE SCALE GENOMIC DNA]</scope>
    <source>
        <strain evidence="5 6">DSM 3770</strain>
    </source>
</reference>
<accession>A0ABU0LJL5</accession>
<keyword evidence="6" id="KW-1185">Reference proteome</keyword>
<gene>
    <name evidence="5" type="ORF">QOZ94_004150</name>
</gene>
<feature type="domain" description="TauD/TfdA-like" evidence="4">
    <location>
        <begin position="53"/>
        <end position="302"/>
    </location>
</feature>
<dbReference type="SUPFAM" id="SSF51197">
    <property type="entry name" value="Clavaminate synthase-like"/>
    <property type="match status" value="1"/>
</dbReference>
<evidence type="ECO:0000259" key="4">
    <source>
        <dbReference type="Pfam" id="PF02668"/>
    </source>
</evidence>
<keyword evidence="3" id="KW-0045">Antibiotic biosynthesis</keyword>